<comment type="caution">
    <text evidence="8">Lacks conserved residue(s) required for the propagation of feature annotation.</text>
</comment>
<keyword evidence="9" id="KW-0472">Membrane</keyword>
<feature type="domain" description="Laminin EGF-like" evidence="11">
    <location>
        <begin position="348"/>
        <end position="400"/>
    </location>
</feature>
<reference evidence="12" key="1">
    <citation type="submission" date="2025-08" db="UniProtKB">
        <authorList>
            <consortium name="Ensembl"/>
        </authorList>
    </citation>
    <scope>IDENTIFICATION</scope>
</reference>
<evidence type="ECO:0000259" key="11">
    <source>
        <dbReference type="PROSITE" id="PS50027"/>
    </source>
</evidence>
<evidence type="ECO:0000256" key="3">
    <source>
        <dbReference type="ARBA" id="ARBA00022737"/>
    </source>
</evidence>
<comment type="subcellular location">
    <subcellularLocation>
        <location evidence="1">Secreted</location>
        <location evidence="1">Extracellular space</location>
        <location evidence="1">Extracellular matrix</location>
        <location evidence="1">Basement membrane</location>
    </subcellularLocation>
</comment>
<dbReference type="Ensembl" id="ENSCCRT00000090535.2">
    <property type="protein sequence ID" value="ENSCCRP00000083398.2"/>
    <property type="gene ID" value="ENSCCRG00000045378.2"/>
</dbReference>
<keyword evidence="4" id="KW-0964">Secreted</keyword>
<feature type="signal peptide" evidence="10">
    <location>
        <begin position="1"/>
        <end position="15"/>
    </location>
</feature>
<keyword evidence="13" id="KW-1185">Reference proteome</keyword>
<evidence type="ECO:0000313" key="12">
    <source>
        <dbReference type="Ensembl" id="ENSCCRP00000083398.2"/>
    </source>
</evidence>
<dbReference type="FunFam" id="2.10.25.10:FF:000180">
    <property type="entry name" value="Netrin G2"/>
    <property type="match status" value="1"/>
</dbReference>
<dbReference type="Proteomes" id="UP001108240">
    <property type="component" value="Unplaced"/>
</dbReference>
<feature type="transmembrane region" description="Helical" evidence="9">
    <location>
        <begin position="476"/>
        <end position="499"/>
    </location>
</feature>
<feature type="disulfide bond" evidence="8">
    <location>
        <begin position="373"/>
        <end position="382"/>
    </location>
</feature>
<feature type="chain" id="PRO_5039909930" evidence="10">
    <location>
        <begin position="16"/>
        <end position="563"/>
    </location>
</feature>
<feature type="disulfide bond" evidence="8">
    <location>
        <begin position="201"/>
        <end position="213"/>
    </location>
</feature>
<keyword evidence="9" id="KW-0812">Transmembrane</keyword>
<dbReference type="FunFam" id="2.10.25.10:FF:000188">
    <property type="entry name" value="Laminin subunit gamma 2"/>
    <property type="match status" value="2"/>
</dbReference>
<dbReference type="PROSITE" id="PS00022">
    <property type="entry name" value="EGF_1"/>
    <property type="match status" value="1"/>
</dbReference>
<dbReference type="GO" id="GO:0005604">
    <property type="term" value="C:basement membrane"/>
    <property type="evidence" value="ECO:0007669"/>
    <property type="project" value="UniProtKB-SubCell"/>
</dbReference>
<dbReference type="SMART" id="SM00181">
    <property type="entry name" value="EGF"/>
    <property type="match status" value="4"/>
</dbReference>
<dbReference type="InterPro" id="IPR050440">
    <property type="entry name" value="Laminin/Netrin_ECM"/>
</dbReference>
<dbReference type="GO" id="GO:0005576">
    <property type="term" value="C:extracellular region"/>
    <property type="evidence" value="ECO:0007669"/>
    <property type="project" value="UniProtKB-ARBA"/>
</dbReference>
<dbReference type="FunFam" id="2.10.25.10:FF:000051">
    <property type="entry name" value="Laminin subunit alpha 4"/>
    <property type="match status" value="1"/>
</dbReference>
<dbReference type="InterPro" id="IPR056863">
    <property type="entry name" value="LMN_ATRN_NET-like_EGF"/>
</dbReference>
<dbReference type="Pfam" id="PF00053">
    <property type="entry name" value="EGF_laminin"/>
    <property type="match status" value="4"/>
</dbReference>
<evidence type="ECO:0000256" key="5">
    <source>
        <dbReference type="ARBA" id="ARBA00023157"/>
    </source>
</evidence>
<evidence type="ECO:0000313" key="13">
    <source>
        <dbReference type="Proteomes" id="UP001108240"/>
    </source>
</evidence>
<keyword evidence="4" id="KW-0272">Extracellular matrix</keyword>
<evidence type="ECO:0000256" key="9">
    <source>
        <dbReference type="SAM" id="Phobius"/>
    </source>
</evidence>
<keyword evidence="9" id="KW-1133">Transmembrane helix</keyword>
<feature type="disulfide bond" evidence="8">
    <location>
        <begin position="267"/>
        <end position="276"/>
    </location>
</feature>
<dbReference type="CDD" id="cd00055">
    <property type="entry name" value="EGF_Lam"/>
    <property type="match status" value="4"/>
</dbReference>
<dbReference type="PANTHER" id="PTHR10574:SF406">
    <property type="entry name" value="LAMININ SUBUNIT ALPHA 5"/>
    <property type="match status" value="1"/>
</dbReference>
<evidence type="ECO:0000256" key="1">
    <source>
        <dbReference type="ARBA" id="ARBA00004302"/>
    </source>
</evidence>
<evidence type="ECO:0000256" key="7">
    <source>
        <dbReference type="ARBA" id="ARBA00023292"/>
    </source>
</evidence>
<keyword evidence="7 8" id="KW-0424">Laminin EGF-like domain</keyword>
<dbReference type="PROSITE" id="PS01248">
    <property type="entry name" value="EGF_LAM_1"/>
    <property type="match status" value="2"/>
</dbReference>
<keyword evidence="2 10" id="KW-0732">Signal</keyword>
<dbReference type="SMART" id="SM00180">
    <property type="entry name" value="EGF_Lam"/>
    <property type="match status" value="5"/>
</dbReference>
<dbReference type="Pfam" id="PF24973">
    <property type="entry name" value="EGF_LMN_ATRN"/>
    <property type="match status" value="1"/>
</dbReference>
<protein>
    <submittedName>
        <fullName evidence="12">Si:ch211-158d24.2</fullName>
    </submittedName>
</protein>
<name>A0A8C1EVP7_CYPCA</name>
<evidence type="ECO:0000256" key="10">
    <source>
        <dbReference type="SAM" id="SignalP"/>
    </source>
</evidence>
<dbReference type="OMA" id="CHPQSGW"/>
<dbReference type="AlphaFoldDB" id="A0A8C1EVP7"/>
<keyword evidence="4" id="KW-0084">Basement membrane</keyword>
<dbReference type="PROSITE" id="PS50027">
    <property type="entry name" value="EGF_LAM_2"/>
    <property type="match status" value="4"/>
</dbReference>
<evidence type="ECO:0000256" key="6">
    <source>
        <dbReference type="ARBA" id="ARBA00023180"/>
    </source>
</evidence>
<feature type="domain" description="Laminin EGF-like" evidence="11">
    <location>
        <begin position="152"/>
        <end position="200"/>
    </location>
</feature>
<dbReference type="PANTHER" id="PTHR10574">
    <property type="entry name" value="NETRIN/LAMININ-RELATED"/>
    <property type="match status" value="1"/>
</dbReference>
<sequence>MWWLALMMFTSPAFPFIVFVCMGLSEAVHSYDALPLVIRKSRIIAEEHYNTSENGFPGYRLGIVALTPAPTIASARKQINVAAPAATIKSPTTEPTTPSLSNPSYMAAFARRKLSSVETQMKESQMSDNEADRSGVVPDFSTTSDNSQELVCTCSGEGVADPDECDHETGQCDCMPGYTGLQCEECEEDHFTNGTIGCLPCACDSFGADGSSCDSSGLCKCKTGVYGPKCDDCHPGFFHFSSTGCQPCQCNNHSTYCHPQSGICLDCQDNTQGHNCEECLPNFYRRHGEGSSDTCLPCPCSSESSSGSCHLDSSGRPVCDQCKAGFSGPTCNVCTDGLFKSAGVCVPCDCNGNADPRSMPQICHPETGHCHRCINHTAGAHCEICTRGYTGDARYHNCTLRAVRILPTQDIKTSTAEIPKSTRSIASTPASRLLTFSFSPTTHPSLPTLQSGTGDSSGRNSTASALTVVSWTQFNIIILAVIIVVVVLLMGFVGGVFTYREYRNRKLNAPFWTIELKEDNISFSSYHDSIPHADPNGLLEEEPCVVAANGQLALASAANMYKA</sequence>
<evidence type="ECO:0000256" key="8">
    <source>
        <dbReference type="PROSITE-ProRule" id="PRU00460"/>
    </source>
</evidence>
<feature type="domain" description="Laminin EGF-like" evidence="11">
    <location>
        <begin position="201"/>
        <end position="247"/>
    </location>
</feature>
<reference evidence="12" key="2">
    <citation type="submission" date="2025-09" db="UniProtKB">
        <authorList>
            <consortium name="Ensembl"/>
        </authorList>
    </citation>
    <scope>IDENTIFICATION</scope>
</reference>
<keyword evidence="6" id="KW-0325">Glycoprotein</keyword>
<dbReference type="GeneTree" id="ENSGT00940000165424"/>
<dbReference type="InterPro" id="IPR000742">
    <property type="entry name" value="EGF"/>
</dbReference>
<evidence type="ECO:0000256" key="4">
    <source>
        <dbReference type="ARBA" id="ARBA00022869"/>
    </source>
</evidence>
<dbReference type="GO" id="GO:0009888">
    <property type="term" value="P:tissue development"/>
    <property type="evidence" value="ECO:0007669"/>
    <property type="project" value="TreeGrafter"/>
</dbReference>
<accession>A0A8C1EVP7</accession>
<feature type="disulfide bond" evidence="8">
    <location>
        <begin position="221"/>
        <end position="230"/>
    </location>
</feature>
<feature type="disulfide bond" evidence="8">
    <location>
        <begin position="174"/>
        <end position="183"/>
    </location>
</feature>
<feature type="domain" description="Laminin EGF-like" evidence="11">
    <location>
        <begin position="248"/>
        <end position="297"/>
    </location>
</feature>
<evidence type="ECO:0000256" key="2">
    <source>
        <dbReference type="ARBA" id="ARBA00022729"/>
    </source>
</evidence>
<dbReference type="GO" id="GO:0009887">
    <property type="term" value="P:animal organ morphogenesis"/>
    <property type="evidence" value="ECO:0007669"/>
    <property type="project" value="TreeGrafter"/>
</dbReference>
<organism evidence="12 13">
    <name type="scientific">Cyprinus carpio carpio</name>
    <dbReference type="NCBI Taxonomy" id="630221"/>
    <lineage>
        <taxon>Eukaryota</taxon>
        <taxon>Metazoa</taxon>
        <taxon>Chordata</taxon>
        <taxon>Craniata</taxon>
        <taxon>Vertebrata</taxon>
        <taxon>Euteleostomi</taxon>
        <taxon>Actinopterygii</taxon>
        <taxon>Neopterygii</taxon>
        <taxon>Teleostei</taxon>
        <taxon>Ostariophysi</taxon>
        <taxon>Cypriniformes</taxon>
        <taxon>Cyprinidae</taxon>
        <taxon>Cyprininae</taxon>
        <taxon>Cyprinus</taxon>
    </lineage>
</organism>
<proteinExistence type="predicted"/>
<keyword evidence="5 8" id="KW-1015">Disulfide bond</keyword>
<keyword evidence="3" id="KW-0677">Repeat</keyword>
<dbReference type="InterPro" id="IPR002049">
    <property type="entry name" value="LE_dom"/>
</dbReference>